<protein>
    <submittedName>
        <fullName evidence="1">Uncharacterized protein</fullName>
    </submittedName>
</protein>
<dbReference type="EMBL" id="JAAMPC010000012">
    <property type="protein sequence ID" value="KAG2278131.1"/>
    <property type="molecule type" value="Genomic_DNA"/>
</dbReference>
<evidence type="ECO:0000313" key="2">
    <source>
        <dbReference type="Proteomes" id="UP000886595"/>
    </source>
</evidence>
<gene>
    <name evidence="1" type="ORF">Bca52824_060686</name>
</gene>
<keyword evidence="2" id="KW-1185">Reference proteome</keyword>
<dbReference type="AlphaFoldDB" id="A0A8X7UHU5"/>
<comment type="caution">
    <text evidence="1">The sequence shown here is derived from an EMBL/GenBank/DDBJ whole genome shotgun (WGS) entry which is preliminary data.</text>
</comment>
<reference evidence="1 2" key="1">
    <citation type="submission" date="2020-02" db="EMBL/GenBank/DDBJ databases">
        <authorList>
            <person name="Ma Q."/>
            <person name="Huang Y."/>
            <person name="Song X."/>
            <person name="Pei D."/>
        </authorList>
    </citation>
    <scope>NUCLEOTIDE SEQUENCE [LARGE SCALE GENOMIC DNA]</scope>
    <source>
        <strain evidence="1">Sxm20200214</strain>
        <tissue evidence="1">Leaf</tissue>
    </source>
</reference>
<organism evidence="1 2">
    <name type="scientific">Brassica carinata</name>
    <name type="common">Ethiopian mustard</name>
    <name type="synonym">Abyssinian cabbage</name>
    <dbReference type="NCBI Taxonomy" id="52824"/>
    <lineage>
        <taxon>Eukaryota</taxon>
        <taxon>Viridiplantae</taxon>
        <taxon>Streptophyta</taxon>
        <taxon>Embryophyta</taxon>
        <taxon>Tracheophyta</taxon>
        <taxon>Spermatophyta</taxon>
        <taxon>Magnoliopsida</taxon>
        <taxon>eudicotyledons</taxon>
        <taxon>Gunneridae</taxon>
        <taxon>Pentapetalae</taxon>
        <taxon>rosids</taxon>
        <taxon>malvids</taxon>
        <taxon>Brassicales</taxon>
        <taxon>Brassicaceae</taxon>
        <taxon>Brassiceae</taxon>
        <taxon>Brassica</taxon>
    </lineage>
</organism>
<dbReference type="Proteomes" id="UP000886595">
    <property type="component" value="Unassembled WGS sequence"/>
</dbReference>
<accession>A0A8X7UHU5</accession>
<evidence type="ECO:0000313" key="1">
    <source>
        <dbReference type="EMBL" id="KAG2278131.1"/>
    </source>
</evidence>
<proteinExistence type="predicted"/>
<name>A0A8X7UHU5_BRACI</name>
<sequence>MLLLRAFGPNTDTSNYAGHWWDLHGVITSPPGDLGGLPGLAPVDGHWLLVGALRGLRIPGSSKKIIQWHENVNTGKKN</sequence>